<evidence type="ECO:0000313" key="2">
    <source>
        <dbReference type="EMBL" id="OHA67022.1"/>
    </source>
</evidence>
<evidence type="ECO:0000256" key="1">
    <source>
        <dbReference type="SAM" id="Phobius"/>
    </source>
</evidence>
<accession>A0A1G2R455</accession>
<dbReference type="EMBL" id="MHTW01000019">
    <property type="protein sequence ID" value="OHA67022.1"/>
    <property type="molecule type" value="Genomic_DNA"/>
</dbReference>
<organism evidence="2 3">
    <name type="scientific">Candidatus Wildermuthbacteria bacterium RIFCSPHIGHO2_02_FULL_47_12</name>
    <dbReference type="NCBI Taxonomy" id="1802451"/>
    <lineage>
        <taxon>Bacteria</taxon>
        <taxon>Candidatus Wildermuthiibacteriota</taxon>
    </lineage>
</organism>
<name>A0A1G2R455_9BACT</name>
<dbReference type="STRING" id="1802451.A3C82_00990"/>
<keyword evidence="1" id="KW-0812">Transmembrane</keyword>
<sequence>MTPRQKTIATVGAFAVMLVVFIAFAFFPLVRGIRADSSRVLAARQELRTVSMYEEQIRKFEELSRAREQDIAAFRDLFIDRATPIAFIEFLENASQRSRVSLKIAPIESLKKKEDTWNSIDFELTGKGLYPNASSFVKQLESAPYLLEFKNAMLQRLATQEVTFSLLIKVYTQ</sequence>
<keyword evidence="1" id="KW-1133">Transmembrane helix</keyword>
<dbReference type="AlphaFoldDB" id="A0A1G2R455"/>
<dbReference type="Gene3D" id="3.30.70.60">
    <property type="match status" value="1"/>
</dbReference>
<protein>
    <submittedName>
        <fullName evidence="2">Uncharacterized protein</fullName>
    </submittedName>
</protein>
<comment type="caution">
    <text evidence="2">The sequence shown here is derived from an EMBL/GenBank/DDBJ whole genome shotgun (WGS) entry which is preliminary data.</text>
</comment>
<feature type="transmembrane region" description="Helical" evidence="1">
    <location>
        <begin position="7"/>
        <end position="30"/>
    </location>
</feature>
<reference evidence="2 3" key="1">
    <citation type="journal article" date="2016" name="Nat. Commun.">
        <title>Thousands of microbial genomes shed light on interconnected biogeochemical processes in an aquifer system.</title>
        <authorList>
            <person name="Anantharaman K."/>
            <person name="Brown C.T."/>
            <person name="Hug L.A."/>
            <person name="Sharon I."/>
            <person name="Castelle C.J."/>
            <person name="Probst A.J."/>
            <person name="Thomas B.C."/>
            <person name="Singh A."/>
            <person name="Wilkins M.J."/>
            <person name="Karaoz U."/>
            <person name="Brodie E.L."/>
            <person name="Williams K.H."/>
            <person name="Hubbard S.S."/>
            <person name="Banfield J.F."/>
        </authorList>
    </citation>
    <scope>NUCLEOTIDE SEQUENCE [LARGE SCALE GENOMIC DNA]</scope>
</reference>
<dbReference type="Proteomes" id="UP000176901">
    <property type="component" value="Unassembled WGS sequence"/>
</dbReference>
<gene>
    <name evidence="2" type="ORF">A3C82_00990</name>
</gene>
<keyword evidence="1" id="KW-0472">Membrane</keyword>
<dbReference type="InterPro" id="IPR014717">
    <property type="entry name" value="Transl_elong_EF1B/ribsomal_bS6"/>
</dbReference>
<proteinExistence type="predicted"/>
<evidence type="ECO:0000313" key="3">
    <source>
        <dbReference type="Proteomes" id="UP000176901"/>
    </source>
</evidence>